<sequence>MNLETFEQPRAGRTFRYILSDGVELMRSRAFVNGQLIYTNDCPDPPCHEEFIVPANAGGGTLRIIGEDTSGRTIDRIFNILDERSSGGFSAVGG</sequence>
<reference evidence="1" key="1">
    <citation type="submission" date="2020-04" db="EMBL/GenBank/DDBJ databases">
        <title>Global-level population genomics supports evidence of horizontal gene transfer on evolution of Rhizobia in Lentils.</title>
        <authorList>
            <person name="Gai Y."/>
            <person name="Cook D."/>
            <person name="Riely B."/>
        </authorList>
    </citation>
    <scope>NUCLEOTIDE SEQUENCE</scope>
    <source>
        <strain evidence="1">Derici101B</strain>
    </source>
</reference>
<dbReference type="EMBL" id="JAAXEP010000015">
    <property type="protein sequence ID" value="MBY5631497.1"/>
    <property type="molecule type" value="Genomic_DNA"/>
</dbReference>
<dbReference type="RefSeq" id="WP_222261786.1">
    <property type="nucleotide sequence ID" value="NZ_JAAXEB010000014.1"/>
</dbReference>
<accession>A0AAJ1AD80</accession>
<proteinExistence type="predicted"/>
<comment type="caution">
    <text evidence="1">The sequence shown here is derived from an EMBL/GenBank/DDBJ whole genome shotgun (WGS) entry which is preliminary data.</text>
</comment>
<evidence type="ECO:0000313" key="1">
    <source>
        <dbReference type="EMBL" id="MBY5631497.1"/>
    </source>
</evidence>
<name>A0AAJ1AD80_RHILE</name>
<gene>
    <name evidence="1" type="ORF">HFO42_25920</name>
</gene>
<protein>
    <submittedName>
        <fullName evidence="1">Uncharacterized protein</fullName>
    </submittedName>
</protein>
<dbReference type="Proteomes" id="UP000825699">
    <property type="component" value="Unassembled WGS sequence"/>
</dbReference>
<dbReference type="AlphaFoldDB" id="A0AAJ1AD80"/>
<evidence type="ECO:0000313" key="2">
    <source>
        <dbReference type="Proteomes" id="UP000825699"/>
    </source>
</evidence>
<organism evidence="1 2">
    <name type="scientific">Rhizobium leguminosarum</name>
    <dbReference type="NCBI Taxonomy" id="384"/>
    <lineage>
        <taxon>Bacteria</taxon>
        <taxon>Pseudomonadati</taxon>
        <taxon>Pseudomonadota</taxon>
        <taxon>Alphaproteobacteria</taxon>
        <taxon>Hyphomicrobiales</taxon>
        <taxon>Rhizobiaceae</taxon>
        <taxon>Rhizobium/Agrobacterium group</taxon>
        <taxon>Rhizobium</taxon>
    </lineage>
</organism>